<evidence type="ECO:0000256" key="1">
    <source>
        <dbReference type="SAM" id="SignalP"/>
    </source>
</evidence>
<evidence type="ECO:0000259" key="2">
    <source>
        <dbReference type="Pfam" id="PF00496"/>
    </source>
</evidence>
<dbReference type="Proteomes" id="UP001519343">
    <property type="component" value="Unassembled WGS sequence"/>
</dbReference>
<dbReference type="InterPro" id="IPR030678">
    <property type="entry name" value="Peptide/Ni-bd"/>
</dbReference>
<proteinExistence type="predicted"/>
<dbReference type="PIRSF" id="PIRSF002741">
    <property type="entry name" value="MppA"/>
    <property type="match status" value="1"/>
</dbReference>
<dbReference type="EMBL" id="JAGGKT010000037">
    <property type="protein sequence ID" value="MBP1935052.1"/>
    <property type="molecule type" value="Genomic_DNA"/>
</dbReference>
<sequence>MKKRIGTIATGFLLSLSVALSGCGVDEVTAPHTAAEEQAAVPEEKILHLNLHLGPESLHPGLAQITQDSWVLDHLMEGLTKRDYMGKPVPGMAEKWKISDDQKVYTFTLRKDATWSNGDPVTAGDFEFAWKYALAPSTSSESAYILYYLEGASAYNLSQETDPAKLQALADQVGVKALDERTLEVRLAEPTPFFLDLITHYTFFPINRRVQKENKGWAESAETFVSNGPFQFSTWEPNKSIVLRRNESYYDREKVKLDGIDFSVEEDSEKVWQRYLAGDLDVAYPLPPDVISQKNPEMKVVPDLSTYFYRFNTTRKPFHNPKIRKALAMAIDREELIHDALQGGEEPAYGMVPPGVLDAQGNVDFQEKSGELFGEEVSTTRKLLAEGLKEEGLESLPTFTLLFNRDDGHEKIAEEIARMWKENLGVESVLEQESLDVKLEREAALDFDLIRTSWIGDFADPVTFLQLFHSKSQKNYTGWAHVEYDQLIDDSLVEKDPAERMKKLHRAEQILMEEMPIIPVYFYTKTYAAKPYVKGIMHVVNRYPQFQYADISDKE</sequence>
<organism evidence="3 4">
    <name type="scientific">Ammoniphilus resinae</name>
    <dbReference type="NCBI Taxonomy" id="861532"/>
    <lineage>
        <taxon>Bacteria</taxon>
        <taxon>Bacillati</taxon>
        <taxon>Bacillota</taxon>
        <taxon>Bacilli</taxon>
        <taxon>Bacillales</taxon>
        <taxon>Paenibacillaceae</taxon>
        <taxon>Aneurinibacillus group</taxon>
        <taxon>Ammoniphilus</taxon>
    </lineage>
</organism>
<dbReference type="CDD" id="cd08504">
    <property type="entry name" value="PBP2_OppA"/>
    <property type="match status" value="1"/>
</dbReference>
<dbReference type="Gene3D" id="3.10.105.10">
    <property type="entry name" value="Dipeptide-binding Protein, Domain 3"/>
    <property type="match status" value="1"/>
</dbReference>
<comment type="caution">
    <text evidence="3">The sequence shown here is derived from an EMBL/GenBank/DDBJ whole genome shotgun (WGS) entry which is preliminary data.</text>
</comment>
<keyword evidence="1" id="KW-0732">Signal</keyword>
<protein>
    <submittedName>
        <fullName evidence="3">Oligopeptide transport system substrate-binding protein</fullName>
    </submittedName>
</protein>
<dbReference type="Gene3D" id="3.40.190.10">
    <property type="entry name" value="Periplasmic binding protein-like II"/>
    <property type="match status" value="1"/>
</dbReference>
<accession>A0ABS4GY67</accession>
<dbReference type="InterPro" id="IPR039424">
    <property type="entry name" value="SBP_5"/>
</dbReference>
<dbReference type="RefSeq" id="WP_209813013.1">
    <property type="nucleotide sequence ID" value="NZ_JAGGKT010000037.1"/>
</dbReference>
<feature type="domain" description="Solute-binding protein family 5" evidence="2">
    <location>
        <begin position="87"/>
        <end position="475"/>
    </location>
</feature>
<dbReference type="Pfam" id="PF00496">
    <property type="entry name" value="SBP_bac_5"/>
    <property type="match status" value="1"/>
</dbReference>
<reference evidence="3 4" key="1">
    <citation type="submission" date="2021-03" db="EMBL/GenBank/DDBJ databases">
        <title>Genomic Encyclopedia of Type Strains, Phase IV (KMG-IV): sequencing the most valuable type-strain genomes for metagenomic binning, comparative biology and taxonomic classification.</title>
        <authorList>
            <person name="Goeker M."/>
        </authorList>
    </citation>
    <scope>NUCLEOTIDE SEQUENCE [LARGE SCALE GENOMIC DNA]</scope>
    <source>
        <strain evidence="3 4">DSM 24738</strain>
    </source>
</reference>
<gene>
    <name evidence="3" type="ORF">J2Z37_005072</name>
</gene>
<dbReference type="PANTHER" id="PTHR30290">
    <property type="entry name" value="PERIPLASMIC BINDING COMPONENT OF ABC TRANSPORTER"/>
    <property type="match status" value="1"/>
</dbReference>
<feature type="signal peptide" evidence="1">
    <location>
        <begin position="1"/>
        <end position="21"/>
    </location>
</feature>
<dbReference type="PROSITE" id="PS51257">
    <property type="entry name" value="PROKAR_LIPOPROTEIN"/>
    <property type="match status" value="1"/>
</dbReference>
<keyword evidence="4" id="KW-1185">Reference proteome</keyword>
<dbReference type="Gene3D" id="3.90.76.10">
    <property type="entry name" value="Dipeptide-binding Protein, Domain 1"/>
    <property type="match status" value="1"/>
</dbReference>
<evidence type="ECO:0000313" key="4">
    <source>
        <dbReference type="Proteomes" id="UP001519343"/>
    </source>
</evidence>
<feature type="chain" id="PRO_5045798195" evidence="1">
    <location>
        <begin position="22"/>
        <end position="555"/>
    </location>
</feature>
<dbReference type="InterPro" id="IPR000914">
    <property type="entry name" value="SBP_5_dom"/>
</dbReference>
<name>A0ABS4GY67_9BACL</name>
<evidence type="ECO:0000313" key="3">
    <source>
        <dbReference type="EMBL" id="MBP1935052.1"/>
    </source>
</evidence>
<dbReference type="PANTHER" id="PTHR30290:SF79">
    <property type="entry name" value="DIPEPTIDE-BINDING PROTEIN DPPE"/>
    <property type="match status" value="1"/>
</dbReference>
<dbReference type="SUPFAM" id="SSF53850">
    <property type="entry name" value="Periplasmic binding protein-like II"/>
    <property type="match status" value="1"/>
</dbReference>